<reference evidence="3" key="1">
    <citation type="submission" date="2022-11" db="EMBL/GenBank/DDBJ databases">
        <title>Parathalassolutuus dongxingensis gen. nov., sp. nov., a novel member of family Oceanospirillaceae isolated from a coastal shrimp pond in Guangxi, China.</title>
        <authorList>
            <person name="Chen H."/>
        </authorList>
    </citation>
    <scope>NUCLEOTIDE SEQUENCE</scope>
    <source>
        <strain evidence="3">G-43</strain>
    </source>
</reference>
<dbReference type="NCBIfam" id="TIGR00051">
    <property type="entry name" value="YbgC/FadM family acyl-CoA thioesterase"/>
    <property type="match status" value="1"/>
</dbReference>
<proteinExistence type="inferred from homology"/>
<organism evidence="3 4">
    <name type="scientific">Parathalassolituus penaei</name>
    <dbReference type="NCBI Taxonomy" id="2997323"/>
    <lineage>
        <taxon>Bacteria</taxon>
        <taxon>Pseudomonadati</taxon>
        <taxon>Pseudomonadota</taxon>
        <taxon>Gammaproteobacteria</taxon>
        <taxon>Oceanospirillales</taxon>
        <taxon>Oceanospirillaceae</taxon>
        <taxon>Parathalassolituus</taxon>
    </lineage>
</organism>
<dbReference type="Pfam" id="PF13279">
    <property type="entry name" value="4HBT_2"/>
    <property type="match status" value="1"/>
</dbReference>
<sequence>MSIDIRVRGYHLDIYHHVNNSRYLEFLEEGRWDYFDRHAFVDLFESQSLAFVVANINISYRRPAYNGELLRVTSKLDGLGNKSARMIQKVWLVDNDQPTELVAEAMVTFCLLDSKTQQSVPIAGPVREVLENMIEEGL</sequence>
<keyword evidence="2" id="KW-0378">Hydrolase</keyword>
<comment type="similarity">
    <text evidence="1">Belongs to the 4-hydroxybenzoyl-CoA thioesterase family.</text>
</comment>
<dbReference type="InterPro" id="IPR006684">
    <property type="entry name" value="YbgC/YbaW"/>
</dbReference>
<dbReference type="Proteomes" id="UP001150830">
    <property type="component" value="Unassembled WGS sequence"/>
</dbReference>
<dbReference type="SUPFAM" id="SSF54637">
    <property type="entry name" value="Thioesterase/thiol ester dehydrase-isomerase"/>
    <property type="match status" value="1"/>
</dbReference>
<dbReference type="GO" id="GO:0047617">
    <property type="term" value="F:fatty acyl-CoA hydrolase activity"/>
    <property type="evidence" value="ECO:0007669"/>
    <property type="project" value="TreeGrafter"/>
</dbReference>
<dbReference type="PANTHER" id="PTHR31793">
    <property type="entry name" value="4-HYDROXYBENZOYL-COA THIOESTERASE FAMILY MEMBER"/>
    <property type="match status" value="1"/>
</dbReference>
<dbReference type="RefSeq" id="WP_283174949.1">
    <property type="nucleotide sequence ID" value="NZ_JAPNOA010000056.1"/>
</dbReference>
<comment type="caution">
    <text evidence="3">The sequence shown here is derived from an EMBL/GenBank/DDBJ whole genome shotgun (WGS) entry which is preliminary data.</text>
</comment>
<dbReference type="PANTHER" id="PTHR31793:SF24">
    <property type="entry name" value="LONG-CHAIN ACYL-COA THIOESTERASE FADM"/>
    <property type="match status" value="1"/>
</dbReference>
<dbReference type="AlphaFoldDB" id="A0A9X3ELV5"/>
<evidence type="ECO:0000313" key="3">
    <source>
        <dbReference type="EMBL" id="MCY0966751.1"/>
    </source>
</evidence>
<dbReference type="Gene3D" id="3.10.129.10">
    <property type="entry name" value="Hotdog Thioesterase"/>
    <property type="match status" value="1"/>
</dbReference>
<accession>A0A9X3ELV5</accession>
<evidence type="ECO:0000256" key="1">
    <source>
        <dbReference type="ARBA" id="ARBA00005953"/>
    </source>
</evidence>
<evidence type="ECO:0000256" key="2">
    <source>
        <dbReference type="ARBA" id="ARBA00022801"/>
    </source>
</evidence>
<protein>
    <submittedName>
        <fullName evidence="3">Thioesterase family protein</fullName>
    </submittedName>
</protein>
<name>A0A9X3ELV5_9GAMM</name>
<evidence type="ECO:0000313" key="4">
    <source>
        <dbReference type="Proteomes" id="UP001150830"/>
    </source>
</evidence>
<keyword evidence="4" id="KW-1185">Reference proteome</keyword>
<dbReference type="InterPro" id="IPR050563">
    <property type="entry name" value="4-hydroxybenzoyl-CoA_TE"/>
</dbReference>
<gene>
    <name evidence="3" type="ORF">OUO13_16330</name>
</gene>
<dbReference type="EMBL" id="JAPNOA010000056">
    <property type="protein sequence ID" value="MCY0966751.1"/>
    <property type="molecule type" value="Genomic_DNA"/>
</dbReference>
<dbReference type="CDD" id="cd00586">
    <property type="entry name" value="4HBT"/>
    <property type="match status" value="1"/>
</dbReference>
<dbReference type="InterPro" id="IPR029069">
    <property type="entry name" value="HotDog_dom_sf"/>
</dbReference>